<comment type="caution">
    <text evidence="9">The sequence shown here is derived from an EMBL/GenBank/DDBJ whole genome shotgun (WGS) entry which is preliminary data.</text>
</comment>
<feature type="domain" description="Vacuolar protein sorting-associated protein 13 VPS13 adaptor binding" evidence="7">
    <location>
        <begin position="1822"/>
        <end position="2333"/>
    </location>
</feature>
<gene>
    <name evidence="9" type="ORF">DIURU_003615</name>
</gene>
<dbReference type="Proteomes" id="UP000449547">
    <property type="component" value="Unassembled WGS sequence"/>
</dbReference>
<dbReference type="InterPro" id="IPR026847">
    <property type="entry name" value="VPS13"/>
</dbReference>
<protein>
    <recommendedName>
        <fullName evidence="11">Vacuolar protein sorting-associated protein</fullName>
    </recommendedName>
</protein>
<keyword evidence="10" id="KW-1185">Reference proteome</keyword>
<keyword evidence="3" id="KW-0445">Lipid transport</keyword>
<evidence type="ECO:0008006" key="11">
    <source>
        <dbReference type="Google" id="ProtNLM"/>
    </source>
</evidence>
<name>A0A642UQR2_DIURU</name>
<dbReference type="Pfam" id="PF25033">
    <property type="entry name" value="VPS13_M"/>
    <property type="match status" value="1"/>
</dbReference>
<dbReference type="Pfam" id="PF12624">
    <property type="entry name" value="VPS13_N"/>
    <property type="match status" value="1"/>
</dbReference>
<organism evidence="9 10">
    <name type="scientific">Diutina rugosa</name>
    <name type="common">Yeast</name>
    <name type="synonym">Candida rugosa</name>
    <dbReference type="NCBI Taxonomy" id="5481"/>
    <lineage>
        <taxon>Eukaryota</taxon>
        <taxon>Fungi</taxon>
        <taxon>Dikarya</taxon>
        <taxon>Ascomycota</taxon>
        <taxon>Saccharomycotina</taxon>
        <taxon>Pichiomycetes</taxon>
        <taxon>Debaryomycetaceae</taxon>
        <taxon>Diutina</taxon>
    </lineage>
</organism>
<dbReference type="GO" id="GO:0007005">
    <property type="term" value="P:mitochondrion organization"/>
    <property type="evidence" value="ECO:0007669"/>
    <property type="project" value="TreeGrafter"/>
</dbReference>
<feature type="region of interest" description="Disordered" evidence="4">
    <location>
        <begin position="2377"/>
        <end position="2396"/>
    </location>
</feature>
<dbReference type="OMA" id="SGWRPIR"/>
<evidence type="ECO:0000256" key="3">
    <source>
        <dbReference type="ARBA" id="ARBA00023055"/>
    </source>
</evidence>
<evidence type="ECO:0000259" key="8">
    <source>
        <dbReference type="Pfam" id="PF25037"/>
    </source>
</evidence>
<proteinExistence type="inferred from homology"/>
<dbReference type="PANTHER" id="PTHR16166">
    <property type="entry name" value="VACUOLAR PROTEIN SORTING-ASSOCIATED PROTEIN VPS13"/>
    <property type="match status" value="1"/>
</dbReference>
<evidence type="ECO:0000259" key="7">
    <source>
        <dbReference type="Pfam" id="PF25036"/>
    </source>
</evidence>
<comment type="similarity">
    <text evidence="1">Belongs to the VPS13 family.</text>
</comment>
<dbReference type="GO" id="GO:0006623">
    <property type="term" value="P:protein targeting to vacuole"/>
    <property type="evidence" value="ECO:0007669"/>
    <property type="project" value="TreeGrafter"/>
</dbReference>
<dbReference type="OrthoDB" id="428159at2759"/>
<feature type="domain" description="VPS13-like middle region" evidence="6">
    <location>
        <begin position="1310"/>
        <end position="1717"/>
    </location>
</feature>
<dbReference type="Pfam" id="PF25037">
    <property type="entry name" value="VPS13_C"/>
    <property type="match status" value="1"/>
</dbReference>
<evidence type="ECO:0000313" key="10">
    <source>
        <dbReference type="Proteomes" id="UP000449547"/>
    </source>
</evidence>
<feature type="region of interest" description="Disordered" evidence="4">
    <location>
        <begin position="394"/>
        <end position="418"/>
    </location>
</feature>
<dbReference type="GO" id="GO:0045324">
    <property type="term" value="P:late endosome to vacuole transport"/>
    <property type="evidence" value="ECO:0007669"/>
    <property type="project" value="TreeGrafter"/>
</dbReference>
<evidence type="ECO:0000259" key="6">
    <source>
        <dbReference type="Pfam" id="PF25033"/>
    </source>
</evidence>
<dbReference type="GO" id="GO:0045053">
    <property type="term" value="P:protein retention in Golgi apparatus"/>
    <property type="evidence" value="ECO:0007669"/>
    <property type="project" value="TreeGrafter"/>
</dbReference>
<evidence type="ECO:0000259" key="5">
    <source>
        <dbReference type="Pfam" id="PF12624"/>
    </source>
</evidence>
<dbReference type="VEuPathDB" id="FungiDB:DIURU_003615"/>
<dbReference type="GO" id="GO:0006869">
    <property type="term" value="P:lipid transport"/>
    <property type="evidence" value="ECO:0007669"/>
    <property type="project" value="UniProtKB-KW"/>
</dbReference>
<dbReference type="InterPro" id="IPR026854">
    <property type="entry name" value="VPS13_N"/>
</dbReference>
<sequence length="2974" mass="330528">MFESLVANLLNRVLGSYVENFDSRQLNIGIWSGAVTLKHLQLKRESLDQLGLPVDVVFGELEELSLVIPWSNLKSKPVQISVNGLYLLAVPTATKAYDEAEARRRELAVKRQKIDQLDVLEQDQTTTTNNNEDGGGFAASLITKIIDNLQITIKNIYLRYEDTEGQGLAEDPYAFGVSLAELSAVSTDESWTPSFIAITREFTRKLLTLSQLSCYMDTGAESVLSDSADVTKSKFTDSDDRQYLLKPVSGQGKLTVHKGGATATVPHIDADVDFEEFGLTLDDRQYHDILWTVSKFEWYQRTSKYRKFRPQTKVSDDPKGWFQYAAKAVLDEIHTRNNQWTWAHFKKRRDQRQSYIEKYIAKLCGEPVQGLEELEDDLSLDDIKWYRSLARDEMKRTGKKPKPPTENQQQQSKGWFGGWFGGSAPSNTQVPGEFGLTDEQRDALYDTIDYKQDVTPYGGDDDWIKWVLAANLTRGGIAISREAMIGEMVFEGCSINVSSSEATTKAKFDLHEFRVEDGTGTSIYRHIVSVHDVQDGAECEVDEDPFLSVSYASNPKAVGCDLKSMTIFYNPQFIDEIIKFFTPPKIHLDTIGAIMSAARDGGGELLNQMTRIGLEYALDEHETVNVALDLQAPLIICPLDPSSYDSAVAIIDAGHLRVTSVPGDKDKLEEIRGKKDYGDADWNALKKLMYDRYRLELTDAQFCVGPDIRQTMATLHQPGPNPSAILERFDLNLGLGVSILPEAPQLAKVTLDGEIQQIKLTMNDWQYKTLMEIIDRAIPADDDLSAKKAAAVAIKDETNNSNANGSDSKAVSSYQVDKNQHVFELSLVAHDIEIQLGRCTDPATMSAIDFADLIGKDLKVNIWNSAAQIHVDVNLQNLKAHQGKTTLISGLVDANNTDPLLVVDYNRILRIAPWQGRDIDVWDQNIEVDISVVQFVVLRAAWLSVLNFIQNTFVNPNAPPLPSDELAHNSVDDEEAAPAKINLSVNFNRILTDFVEDTGGVVGSLKLSRAAIQMLILPEASKMKGNLGKLVLEEGEHSRELLSMDDENLVEFRYESFDPTTNKRDYIADLEVKTGAISVMFIESSLVALTTYFAQFGRMKEVYDKARDNVPKPEGDLKFDIVVNAPTVVFPKLRDSATVKLGQFYAKNRFEDGHNLINAGVRDSSVSTHFVFEQCTQNLMVLENLDIAFDVDYHPSGIVIKGTTPGIDLTLTELQARYFYYISQAVQQVIGDEVAVAPISAEEIEFEAANARAVGGTEPAPISEVIPEETATDVAKDEDPKPTPYSVILSIPKASLSLYDNTEAQESIQSCHLGAISFTEFSTEVNSKDGIDWQSHITVKSFSIKDTRKGPSCFTEIIPPTIGDDKDQFSVQVAKEGRQLTVISTVDQPKLIISLEWVFAIQKWYQKTSETHRIDGGRRRSSAPRRLSTQSDRRQSVLGGAQRRPSMTAAHPPSLQAVPHQQKPHEEPPTIVGLNINVLLPQIVLLADPTKTNSLALVFKVEQLLVTQQHTLNVAANNIGLYLASMDQPDNMNYRIIDDFSASFSYNQGQSNASHLMTNMHLSVDPMLIKVSVKDIRLAMTVLESARAMMDDGSGASTAEAADDESVTGSESDVATIITNLLPDNNSDKVVINGEEVTASFGGIRFLLIGDVHELPVIDGHIESFEAKATNWSSNLAAEAHLKSCINVLNYSQSSWEPLIEPWSLGVYLTRPEHTLLVDVVSRNTAEVTVTSRTVALLSQIQSLITNVDEPLKPRGEDKPYLLVNHTGDPITVKGADKELTVEPWAEEQWAFEDWIEVRQQTPQRSINPELEVKFGDFEELTVSLRGEGNDIYTLEPERDGTHSRLVCELALRPDNVKKVIFHSTITITNASDRGLKVLCDGHEVSLPSSEQISIPISLVKSGSWQIAPDDDNYRYSSTNLSWTTLKENTQQVIECDPISSDHQPMYFFVDAKYDPMEPLAQVYPHMSIIVSSPLEVENLLPVSCKYTLYDKSTGQSWKGSIDKGKIGYFDVANTKTAKLWLSVEPQDYPESEFVAVGDHDARMGINVDGNRLDLGLHHHDTANMKVSVYAPYVILNQTMVDLEISDSQATSLFISAWRRESPLLYSYPNGGDNKSRSIIRAGDTAWTEPISFESAGQAVVATARVQGKQSERNFAVSVDYGLGIYHHTKVVTITPRYVVCSRYPEPLQLMEQGRVNSSTIMPNQEWPLYHLHCSMTKLISLSLANQQWSSPFALDDVGQFTVKVVHPGNYQVLVKVTSRVEGATMFITLEPSTLWPFSFRNYTDYTFYLYQTNPNTNENGEVVKNDTVYKPIYYKLPPKSVMPYAYDYPNAIIKEVAVRSGDHERSVNLSEIGPLSPFRLGDDSVDMDVIADGPTTTFSIRPPQDRNLEDEDKQDEESTMIKVVAKFEGVGISLINSYRAQEICYITYKGLELRYNESDRLQTFSVKLKWIQVDNQLYGGVFPIVVYPSVIPKSGREINQHPSLSGSISRVKDSPESDVVSGVTFIKYATILLQELSIEIDEDFLMALLDFAKVPGASWSNQEAIESWGPRPPLPKPKDLGSSSLDVYFEALHLQPVQLNLSFMRTERVNTEGDDDTAAHTTSTLMFLFNVLTMAVGNVNDAPIKLNALFIENLRSSPALLTDSISNHYAQSFFYQVHKILGSADFLGNPVGLFNQLSSGVMDIFYEPYQGFIVNDRPQEIGIGLAKGGLSFMKKSVYGISDSVAKVTGSIAKGLSAATMDSDFQESRRKYLRRNRPKHALYGFGSGVESLFDSVSSGLAGIATAPIEGAEREGAVGFFKGIGKGMIGLPTKTAIGVFDFASNFSEGIRNTTTVFESEGLDKVRMPRYIAPNAPVAPFSPGQAQGQYWLKNIDSGSYISSVYVAHLTLTGTDMCVLVTYSEIIVFDMSTLQSKKDVSYDRLTEVSKEHSGIDLKSQGRSELFVPVSDKGLRDWLYGKIGMAVADYNTKFRVEP</sequence>
<evidence type="ECO:0000256" key="1">
    <source>
        <dbReference type="ARBA" id="ARBA00006545"/>
    </source>
</evidence>
<feature type="domain" description="Intermembrane lipid transfer protein VPS13-like C-terminal" evidence="8">
    <location>
        <begin position="2844"/>
        <end position="2947"/>
    </location>
</feature>
<evidence type="ECO:0000256" key="2">
    <source>
        <dbReference type="ARBA" id="ARBA00022448"/>
    </source>
</evidence>
<reference evidence="9 10" key="1">
    <citation type="submission" date="2019-07" db="EMBL/GenBank/DDBJ databases">
        <title>Genome assembly of two rare yeast pathogens: Diutina rugosa and Trichomonascus ciferrii.</title>
        <authorList>
            <person name="Mixao V."/>
            <person name="Saus E."/>
            <person name="Hansen A."/>
            <person name="Lass-Flor C."/>
            <person name="Gabaldon T."/>
        </authorList>
    </citation>
    <scope>NUCLEOTIDE SEQUENCE [LARGE SCALE GENOMIC DNA]</scope>
    <source>
        <strain evidence="9 10">CBS 613</strain>
    </source>
</reference>
<dbReference type="InterPro" id="IPR009543">
    <property type="entry name" value="VPS13_VAB"/>
</dbReference>
<dbReference type="InterPro" id="IPR056747">
    <property type="entry name" value="VPS13-like_M"/>
</dbReference>
<dbReference type="Pfam" id="PF25036">
    <property type="entry name" value="VPS13_VAB"/>
    <property type="match status" value="1"/>
</dbReference>
<dbReference type="InterPro" id="IPR056748">
    <property type="entry name" value="VPS13-like_C"/>
</dbReference>
<evidence type="ECO:0000313" key="9">
    <source>
        <dbReference type="EMBL" id="KAA8901245.1"/>
    </source>
</evidence>
<dbReference type="GeneID" id="54782266"/>
<feature type="region of interest" description="Disordered" evidence="4">
    <location>
        <begin position="1411"/>
        <end position="1469"/>
    </location>
</feature>
<dbReference type="EMBL" id="SWFT01000105">
    <property type="protein sequence ID" value="KAA8901245.1"/>
    <property type="molecule type" value="Genomic_DNA"/>
</dbReference>
<keyword evidence="2" id="KW-0813">Transport</keyword>
<feature type="domain" description="Chorein N-terminal" evidence="5">
    <location>
        <begin position="1"/>
        <end position="824"/>
    </location>
</feature>
<accession>A0A642UQR2</accession>
<evidence type="ECO:0000256" key="4">
    <source>
        <dbReference type="SAM" id="MobiDB-lite"/>
    </source>
</evidence>
<dbReference type="RefSeq" id="XP_034011868.1">
    <property type="nucleotide sequence ID" value="XM_034156397.1"/>
</dbReference>
<dbReference type="PANTHER" id="PTHR16166:SF93">
    <property type="entry name" value="INTERMEMBRANE LIPID TRANSFER PROTEIN VPS13"/>
    <property type="match status" value="1"/>
</dbReference>